<accession>A0A381V7C1</accession>
<gene>
    <name evidence="1" type="ORF">METZ01_LOCUS88938</name>
</gene>
<dbReference type="EMBL" id="UINC01008011">
    <property type="protein sequence ID" value="SVA36084.1"/>
    <property type="molecule type" value="Genomic_DNA"/>
</dbReference>
<sequence>MHENNVIENFDWYGDFWYRIDPVFGIDGLKVCLLKWGRMVDRVSYLI</sequence>
<evidence type="ECO:0000313" key="1">
    <source>
        <dbReference type="EMBL" id="SVA36084.1"/>
    </source>
</evidence>
<protein>
    <submittedName>
        <fullName evidence="1">Uncharacterized protein</fullName>
    </submittedName>
</protein>
<proteinExistence type="predicted"/>
<dbReference type="AlphaFoldDB" id="A0A381V7C1"/>
<reference evidence="1" key="1">
    <citation type="submission" date="2018-05" db="EMBL/GenBank/DDBJ databases">
        <authorList>
            <person name="Lanie J.A."/>
            <person name="Ng W.-L."/>
            <person name="Kazmierczak K.M."/>
            <person name="Andrzejewski T.M."/>
            <person name="Davidsen T.M."/>
            <person name="Wayne K.J."/>
            <person name="Tettelin H."/>
            <person name="Glass J.I."/>
            <person name="Rusch D."/>
            <person name="Podicherti R."/>
            <person name="Tsui H.-C.T."/>
            <person name="Winkler M.E."/>
        </authorList>
    </citation>
    <scope>NUCLEOTIDE SEQUENCE</scope>
</reference>
<name>A0A381V7C1_9ZZZZ</name>
<organism evidence="1">
    <name type="scientific">marine metagenome</name>
    <dbReference type="NCBI Taxonomy" id="408172"/>
    <lineage>
        <taxon>unclassified sequences</taxon>
        <taxon>metagenomes</taxon>
        <taxon>ecological metagenomes</taxon>
    </lineage>
</organism>